<dbReference type="AlphaFoldDB" id="A0ABD5YPJ7"/>
<keyword evidence="3" id="KW-1185">Reference proteome</keyword>
<sequence length="53" mass="5974">MNAKRVLIVIGAVLAFLAAITLYRQRNSSRMRRESGPTRARLDDGREVGIVKF</sequence>
<dbReference type="EMBL" id="JBHTAX010000001">
    <property type="protein sequence ID" value="MFC7191181.1"/>
    <property type="molecule type" value="Genomic_DNA"/>
</dbReference>
<evidence type="ECO:0000313" key="3">
    <source>
        <dbReference type="Proteomes" id="UP001596417"/>
    </source>
</evidence>
<gene>
    <name evidence="2" type="ORF">ACFQL7_16120</name>
</gene>
<dbReference type="RefSeq" id="WP_248908743.1">
    <property type="nucleotide sequence ID" value="NZ_CP109979.1"/>
</dbReference>
<dbReference type="Proteomes" id="UP001596417">
    <property type="component" value="Unassembled WGS sequence"/>
</dbReference>
<keyword evidence="1" id="KW-0812">Transmembrane</keyword>
<comment type="caution">
    <text evidence="2">The sequence shown here is derived from an EMBL/GenBank/DDBJ whole genome shotgun (WGS) entry which is preliminary data.</text>
</comment>
<keyword evidence="1" id="KW-0472">Membrane</keyword>
<reference evidence="2 3" key="1">
    <citation type="journal article" date="2019" name="Int. J. Syst. Evol. Microbiol.">
        <title>The Global Catalogue of Microorganisms (GCM) 10K type strain sequencing project: providing services to taxonomists for standard genome sequencing and annotation.</title>
        <authorList>
            <consortium name="The Broad Institute Genomics Platform"/>
            <consortium name="The Broad Institute Genome Sequencing Center for Infectious Disease"/>
            <person name="Wu L."/>
            <person name="Ma J."/>
        </authorList>
    </citation>
    <scope>NUCLEOTIDE SEQUENCE [LARGE SCALE GENOMIC DNA]</scope>
    <source>
        <strain evidence="2 3">RDMS1</strain>
    </source>
</reference>
<protein>
    <submittedName>
        <fullName evidence="2">Uncharacterized protein</fullName>
    </submittedName>
</protein>
<feature type="transmembrane region" description="Helical" evidence="1">
    <location>
        <begin position="6"/>
        <end position="23"/>
    </location>
</feature>
<proteinExistence type="predicted"/>
<name>A0ABD5YPJ7_9EURY</name>
<dbReference type="GeneID" id="76200892"/>
<keyword evidence="1" id="KW-1133">Transmembrane helix</keyword>
<evidence type="ECO:0000313" key="2">
    <source>
        <dbReference type="EMBL" id="MFC7191181.1"/>
    </source>
</evidence>
<accession>A0ABD5YPJ7</accession>
<organism evidence="2 3">
    <name type="scientific">Halocatena marina</name>
    <dbReference type="NCBI Taxonomy" id="2934937"/>
    <lineage>
        <taxon>Archaea</taxon>
        <taxon>Methanobacteriati</taxon>
        <taxon>Methanobacteriota</taxon>
        <taxon>Stenosarchaea group</taxon>
        <taxon>Halobacteria</taxon>
        <taxon>Halobacteriales</taxon>
        <taxon>Natronomonadaceae</taxon>
        <taxon>Halocatena</taxon>
    </lineage>
</organism>
<evidence type="ECO:0000256" key="1">
    <source>
        <dbReference type="SAM" id="Phobius"/>
    </source>
</evidence>